<gene>
    <name evidence="3" type="ORF">SAMN05421670_3158</name>
</gene>
<keyword evidence="4" id="KW-1185">Reference proteome</keyword>
<evidence type="ECO:0000313" key="3">
    <source>
        <dbReference type="EMBL" id="SFQ64998.1"/>
    </source>
</evidence>
<dbReference type="STRING" id="126156.SAMN05421670_3158"/>
<dbReference type="Proteomes" id="UP000198734">
    <property type="component" value="Unassembled WGS sequence"/>
</dbReference>
<evidence type="ECO:0000313" key="4">
    <source>
        <dbReference type="Proteomes" id="UP000198734"/>
    </source>
</evidence>
<dbReference type="SMART" id="SM00646">
    <property type="entry name" value="Ami_3"/>
    <property type="match status" value="1"/>
</dbReference>
<name>A0A1I6A8J7_9BACI</name>
<protein>
    <submittedName>
        <fullName evidence="3">N-acetylmuramoyl-L-alanine amidase</fullName>
    </submittedName>
</protein>
<dbReference type="AlphaFoldDB" id="A0A1I6A8J7"/>
<accession>A0A1I6A8J7</accession>
<proteinExistence type="predicted"/>
<dbReference type="EMBL" id="FOXU01000007">
    <property type="protein sequence ID" value="SFQ64998.1"/>
    <property type="molecule type" value="Genomic_DNA"/>
</dbReference>
<dbReference type="GO" id="GO:0030288">
    <property type="term" value="C:outer membrane-bounded periplasmic space"/>
    <property type="evidence" value="ECO:0007669"/>
    <property type="project" value="TreeGrafter"/>
</dbReference>
<dbReference type="InterPro" id="IPR002508">
    <property type="entry name" value="MurNAc-LAA_cat"/>
</dbReference>
<dbReference type="GO" id="GO:0008745">
    <property type="term" value="F:N-acetylmuramoyl-L-alanine amidase activity"/>
    <property type="evidence" value="ECO:0007669"/>
    <property type="project" value="InterPro"/>
</dbReference>
<feature type="domain" description="MurNAc-LAA" evidence="2">
    <location>
        <begin position="125"/>
        <end position="237"/>
    </location>
</feature>
<sequence>MSEKGAMNLKKWLIILVLFLISLLAVVYGTKASDIGFFLPEPMSGVRIVIDPGHGGIDGGASNGDTVERDITLAMSLKLEKKLKSQGATVIMTRSKEGDAIAEHKPDEDFPTTRARKVADLLLREEIMNNSEADIVISLHVNAVPEERWRGAQVFYHAEGHAGGELLAKSIQGSIREKIGNTEREALAIKQVYILKKANAPAVLVETGFLSNNEERELLKSEKYQKQMVEAISEGVVQFVEDNIY</sequence>
<dbReference type="PANTHER" id="PTHR30404">
    <property type="entry name" value="N-ACETYLMURAMOYL-L-ALANINE AMIDASE"/>
    <property type="match status" value="1"/>
</dbReference>
<organism evidence="3 4">
    <name type="scientific">Psychrobacillus psychrotolerans</name>
    <dbReference type="NCBI Taxonomy" id="126156"/>
    <lineage>
        <taxon>Bacteria</taxon>
        <taxon>Bacillati</taxon>
        <taxon>Bacillota</taxon>
        <taxon>Bacilli</taxon>
        <taxon>Bacillales</taxon>
        <taxon>Bacillaceae</taxon>
        <taxon>Psychrobacillus</taxon>
    </lineage>
</organism>
<evidence type="ECO:0000256" key="1">
    <source>
        <dbReference type="ARBA" id="ARBA00022801"/>
    </source>
</evidence>
<dbReference type="Gene3D" id="3.40.630.40">
    <property type="entry name" value="Zn-dependent exopeptidases"/>
    <property type="match status" value="1"/>
</dbReference>
<dbReference type="CDD" id="cd02696">
    <property type="entry name" value="MurNAc-LAA"/>
    <property type="match status" value="1"/>
</dbReference>
<dbReference type="InterPro" id="IPR050695">
    <property type="entry name" value="N-acetylmuramoyl_amidase_3"/>
</dbReference>
<keyword evidence="1" id="KW-0378">Hydrolase</keyword>
<reference evidence="4" key="1">
    <citation type="submission" date="2016-10" db="EMBL/GenBank/DDBJ databases">
        <authorList>
            <person name="Varghese N."/>
            <person name="Submissions S."/>
        </authorList>
    </citation>
    <scope>NUCLEOTIDE SEQUENCE [LARGE SCALE GENOMIC DNA]</scope>
    <source>
        <strain evidence="4">DSM 11706</strain>
    </source>
</reference>
<evidence type="ECO:0000259" key="2">
    <source>
        <dbReference type="SMART" id="SM00646"/>
    </source>
</evidence>
<dbReference type="PANTHER" id="PTHR30404:SF0">
    <property type="entry name" value="N-ACETYLMURAMOYL-L-ALANINE AMIDASE AMIC"/>
    <property type="match status" value="1"/>
</dbReference>
<dbReference type="Pfam" id="PF01520">
    <property type="entry name" value="Amidase_3"/>
    <property type="match status" value="1"/>
</dbReference>
<dbReference type="GO" id="GO:0009253">
    <property type="term" value="P:peptidoglycan catabolic process"/>
    <property type="evidence" value="ECO:0007669"/>
    <property type="project" value="InterPro"/>
</dbReference>
<dbReference type="SUPFAM" id="SSF53187">
    <property type="entry name" value="Zn-dependent exopeptidases"/>
    <property type="match status" value="1"/>
</dbReference>